<dbReference type="HOGENOM" id="CLU_1816383_0_0_1"/>
<keyword evidence="2" id="KW-1185">Reference proteome</keyword>
<evidence type="ECO:0000313" key="1">
    <source>
        <dbReference type="EMBL" id="KGQ01585.1"/>
    </source>
</evidence>
<organism evidence="1 2">
    <name type="scientific">Paracoccidioides lutzii (strain ATCC MYA-826 / Pb01)</name>
    <name type="common">Paracoccidioides brasiliensis</name>
    <dbReference type="NCBI Taxonomy" id="502779"/>
    <lineage>
        <taxon>Eukaryota</taxon>
        <taxon>Fungi</taxon>
        <taxon>Dikarya</taxon>
        <taxon>Ascomycota</taxon>
        <taxon>Pezizomycotina</taxon>
        <taxon>Eurotiomycetes</taxon>
        <taxon>Eurotiomycetidae</taxon>
        <taxon>Onygenales</taxon>
        <taxon>Ajellomycetaceae</taxon>
        <taxon>Paracoccidioides</taxon>
    </lineage>
</organism>
<dbReference type="SUPFAM" id="SSF51905">
    <property type="entry name" value="FAD/NAD(P)-binding domain"/>
    <property type="match status" value="1"/>
</dbReference>
<dbReference type="Proteomes" id="UP000002059">
    <property type="component" value="Partially assembled WGS sequence"/>
</dbReference>
<dbReference type="InterPro" id="IPR036188">
    <property type="entry name" value="FAD/NAD-bd_sf"/>
</dbReference>
<dbReference type="KEGG" id="pbl:PAAG_11713"/>
<dbReference type="AlphaFoldDB" id="A0A0A2V660"/>
<reference evidence="1 2" key="1">
    <citation type="journal article" date="2011" name="PLoS Genet.">
        <title>Comparative genomic analysis of human fungal pathogens causing paracoccidioidomycosis.</title>
        <authorList>
            <person name="Desjardins C.A."/>
            <person name="Champion M.D."/>
            <person name="Holder J.W."/>
            <person name="Muszewska A."/>
            <person name="Goldberg J."/>
            <person name="Bailao A.M."/>
            <person name="Brigido M.M."/>
            <person name="Ferreira M.E."/>
            <person name="Garcia A.M."/>
            <person name="Grynberg M."/>
            <person name="Gujja S."/>
            <person name="Heiman D.I."/>
            <person name="Henn M.R."/>
            <person name="Kodira C.D."/>
            <person name="Leon-Narvaez H."/>
            <person name="Longo L.V."/>
            <person name="Ma L.J."/>
            <person name="Malavazi I."/>
            <person name="Matsuo A.L."/>
            <person name="Morais F.V."/>
            <person name="Pereira M."/>
            <person name="Rodriguez-Brito S."/>
            <person name="Sakthikumar S."/>
            <person name="Salem-Izacc S.M."/>
            <person name="Sykes S.M."/>
            <person name="Teixeira M.M."/>
            <person name="Vallejo M.C."/>
            <person name="Walter M.E."/>
            <person name="Yandava C."/>
            <person name="Young S."/>
            <person name="Zeng Q."/>
            <person name="Zucker J."/>
            <person name="Felipe M.S."/>
            <person name="Goldman G.H."/>
            <person name="Haas B.J."/>
            <person name="McEwen J.G."/>
            <person name="Nino-Vega G."/>
            <person name="Puccia R."/>
            <person name="San-Blas G."/>
            <person name="Soares C.M."/>
            <person name="Birren B.W."/>
            <person name="Cuomo C.A."/>
        </authorList>
    </citation>
    <scope>NUCLEOTIDE SEQUENCE [LARGE SCALE GENOMIC DNA]</scope>
    <source>
        <strain evidence="2">ATCC MYA-826 / Pb01</strain>
    </source>
</reference>
<dbReference type="Gene3D" id="3.50.50.60">
    <property type="entry name" value="FAD/NAD(P)-binding domain"/>
    <property type="match status" value="1"/>
</dbReference>
<proteinExistence type="predicted"/>
<accession>A0A0A2V660</accession>
<dbReference type="RefSeq" id="XP_015703098.1">
    <property type="nucleotide sequence ID" value="XM_015847309.1"/>
</dbReference>
<dbReference type="VEuPathDB" id="FungiDB:PAAG_11713"/>
<evidence type="ECO:0000313" key="2">
    <source>
        <dbReference type="Proteomes" id="UP000002059"/>
    </source>
</evidence>
<gene>
    <name evidence="1" type="ORF">PAAG_11713</name>
</gene>
<dbReference type="EMBL" id="KN293999">
    <property type="protein sequence ID" value="KGQ01585.1"/>
    <property type="molecule type" value="Genomic_DNA"/>
</dbReference>
<dbReference type="GeneID" id="26970616"/>
<protein>
    <submittedName>
        <fullName evidence="1">Uncharacterized protein</fullName>
    </submittedName>
</protein>
<name>A0A0A2V660_PARBA</name>
<sequence>MGLLELLRGQKVLLLEAGDNKDRNLRVGGRQWLNTRCWRLICTNFGIYTFGARDGYDEWTRIVGDDPSNWKHIQAWFKKPETFHDELPAGVDKKYVAPKMGDHCTSGHLHVRFADSHLLANSPFQCVILEREKVVGVESNNK</sequence>
<dbReference type="OrthoDB" id="269227at2759"/>